<protein>
    <submittedName>
        <fullName evidence="2">ERCC4-type nuclease</fullName>
    </submittedName>
</protein>
<accession>A0A8T4GK75</accession>
<comment type="caution">
    <text evidence="2">The sequence shown here is derived from an EMBL/GenBank/DDBJ whole genome shotgun (WGS) entry which is preliminary data.</text>
</comment>
<dbReference type="RefSeq" id="WP_209487297.1">
    <property type="nucleotide sequence ID" value="NZ_JAGGKQ010000047.1"/>
</dbReference>
<dbReference type="GO" id="GO:0006259">
    <property type="term" value="P:DNA metabolic process"/>
    <property type="evidence" value="ECO:0007669"/>
    <property type="project" value="UniProtKB-ARBA"/>
</dbReference>
<evidence type="ECO:0000313" key="2">
    <source>
        <dbReference type="EMBL" id="MBP1924099.1"/>
    </source>
</evidence>
<feature type="domain" description="ERCC4" evidence="1">
    <location>
        <begin position="17"/>
        <end position="148"/>
    </location>
</feature>
<dbReference type="EMBL" id="JAGGKQ010000047">
    <property type="protein sequence ID" value="MBP1924099.1"/>
    <property type="molecule type" value="Genomic_DNA"/>
</dbReference>
<dbReference type="Gene3D" id="3.40.50.10130">
    <property type="match status" value="1"/>
</dbReference>
<keyword evidence="3" id="KW-1185">Reference proteome</keyword>
<evidence type="ECO:0000313" key="3">
    <source>
        <dbReference type="Proteomes" id="UP000823588"/>
    </source>
</evidence>
<sequence>MAEMRDADPIPTTVLRDTREQHPWTFDECAVETQDVTLLTGDYAVPADCTHDPESDTHYPRFAVERKSGHDFLTALTWERDRFTSESRRAAEWSQPMAVVVETSWQTLLRNRGCMAWRDIHPSQIVGTLSAWTDHYNVAFHFAESRRQAELCTYLLLVRRSLLRRREQI</sequence>
<dbReference type="SUPFAM" id="SSF52980">
    <property type="entry name" value="Restriction endonuclease-like"/>
    <property type="match status" value="1"/>
</dbReference>
<dbReference type="AlphaFoldDB" id="A0A8T4GK75"/>
<proteinExistence type="predicted"/>
<name>A0A8T4GK75_9EURY</name>
<organism evidence="2 3">
    <name type="scientific">Halorubrum alkaliphilum</name>
    <dbReference type="NCBI Taxonomy" id="261290"/>
    <lineage>
        <taxon>Archaea</taxon>
        <taxon>Methanobacteriati</taxon>
        <taxon>Methanobacteriota</taxon>
        <taxon>Stenosarchaea group</taxon>
        <taxon>Halobacteria</taxon>
        <taxon>Halobacteriales</taxon>
        <taxon>Haloferacaceae</taxon>
        <taxon>Halorubrum</taxon>
    </lineage>
</organism>
<dbReference type="InterPro" id="IPR006166">
    <property type="entry name" value="ERCC4_domain"/>
</dbReference>
<dbReference type="OrthoDB" id="327723at2157"/>
<reference evidence="2" key="1">
    <citation type="submission" date="2021-03" db="EMBL/GenBank/DDBJ databases">
        <title>Genomic Encyclopedia of Type Strains, Phase IV (KMG-IV): sequencing the most valuable type-strain genomes for metagenomic binning, comparative biology and taxonomic classification.</title>
        <authorList>
            <person name="Goeker M."/>
        </authorList>
    </citation>
    <scope>NUCLEOTIDE SEQUENCE</scope>
    <source>
        <strain evidence="2">DSM 23564</strain>
    </source>
</reference>
<evidence type="ECO:0000259" key="1">
    <source>
        <dbReference type="Pfam" id="PF02732"/>
    </source>
</evidence>
<gene>
    <name evidence="2" type="ORF">J2751_003149</name>
</gene>
<dbReference type="GO" id="GO:0004518">
    <property type="term" value="F:nuclease activity"/>
    <property type="evidence" value="ECO:0007669"/>
    <property type="project" value="InterPro"/>
</dbReference>
<dbReference type="GO" id="GO:0003677">
    <property type="term" value="F:DNA binding"/>
    <property type="evidence" value="ECO:0007669"/>
    <property type="project" value="InterPro"/>
</dbReference>
<dbReference type="Pfam" id="PF02732">
    <property type="entry name" value="ERCC4"/>
    <property type="match status" value="1"/>
</dbReference>
<dbReference type="InterPro" id="IPR011335">
    <property type="entry name" value="Restrct_endonuc-II-like"/>
</dbReference>
<dbReference type="Proteomes" id="UP000823588">
    <property type="component" value="Unassembled WGS sequence"/>
</dbReference>